<dbReference type="PANTHER" id="PTHR42734:SF5">
    <property type="entry name" value="IRON TRANSPORT SYSTEM ATP-BINDING PROTEIN HI_0361-RELATED"/>
    <property type="match status" value="1"/>
</dbReference>
<dbReference type="Proteomes" id="UP001058687">
    <property type="component" value="Chromosome 2"/>
</dbReference>
<keyword evidence="4 6" id="KW-0067">ATP-binding</keyword>
<dbReference type="RefSeq" id="WP_255944193.1">
    <property type="nucleotide sequence ID" value="NZ_CP050468.1"/>
</dbReference>
<evidence type="ECO:0000256" key="4">
    <source>
        <dbReference type="ARBA" id="ARBA00022840"/>
    </source>
</evidence>
<keyword evidence="3" id="KW-0547">Nucleotide-binding</keyword>
<dbReference type="CDD" id="cd03235">
    <property type="entry name" value="ABC_Metallic_Cations"/>
    <property type="match status" value="1"/>
</dbReference>
<sequence>MKNEIVHVKDVSVAYSDVVAVRNINLTLKTSNLLAVIGRNGGGKSSFVRALVGEIPFAGEIVCDGVTREDFAYLPQMKHINRDFPISVFELVAMGFYRVVGEFGPIRRWMKEACNDALDRVGLAGFGKRQISELSGGQFQRALFARLMVQNCRVIVLDEPFTGMDGQTTTDLLQLISTWRDQGRSVVAVLHDRRHVLDNFDEVVHVDGSQMMFGSVEKVFEQPTTHAIFGGKK</sequence>
<evidence type="ECO:0000256" key="2">
    <source>
        <dbReference type="ARBA" id="ARBA00022448"/>
    </source>
</evidence>
<dbReference type="EMBL" id="CP050468">
    <property type="protein sequence ID" value="UTZ28883.1"/>
    <property type="molecule type" value="Genomic_DNA"/>
</dbReference>
<dbReference type="InterPro" id="IPR003439">
    <property type="entry name" value="ABC_transporter-like_ATP-bd"/>
</dbReference>
<comment type="similarity">
    <text evidence="1">Belongs to the ABC transporter superfamily.</text>
</comment>
<evidence type="ECO:0000313" key="6">
    <source>
        <dbReference type="EMBL" id="UTZ28883.1"/>
    </source>
</evidence>
<keyword evidence="2" id="KW-0813">Transport</keyword>
<dbReference type="PANTHER" id="PTHR42734">
    <property type="entry name" value="METAL TRANSPORT SYSTEM ATP-BINDING PROTEIN TM_0124-RELATED"/>
    <property type="match status" value="1"/>
</dbReference>
<gene>
    <name evidence="6" type="ORF">HB761_19625</name>
</gene>
<dbReference type="Gene3D" id="3.40.50.300">
    <property type="entry name" value="P-loop containing nucleotide triphosphate hydrolases"/>
    <property type="match status" value="1"/>
</dbReference>
<feature type="domain" description="ABC transporter" evidence="5">
    <location>
        <begin position="6"/>
        <end position="232"/>
    </location>
</feature>
<dbReference type="PROSITE" id="PS00211">
    <property type="entry name" value="ABC_TRANSPORTER_1"/>
    <property type="match status" value="1"/>
</dbReference>
<dbReference type="InterPro" id="IPR027417">
    <property type="entry name" value="P-loop_NTPase"/>
</dbReference>
<dbReference type="SUPFAM" id="SSF52540">
    <property type="entry name" value="P-loop containing nucleoside triphosphate hydrolases"/>
    <property type="match status" value="1"/>
</dbReference>
<evidence type="ECO:0000259" key="5">
    <source>
        <dbReference type="PROSITE" id="PS50893"/>
    </source>
</evidence>
<organism evidence="6 7">
    <name type="scientific">Vibrio campbellii</name>
    <dbReference type="NCBI Taxonomy" id="680"/>
    <lineage>
        <taxon>Bacteria</taxon>
        <taxon>Pseudomonadati</taxon>
        <taxon>Pseudomonadota</taxon>
        <taxon>Gammaproteobacteria</taxon>
        <taxon>Vibrionales</taxon>
        <taxon>Vibrionaceae</taxon>
        <taxon>Vibrio</taxon>
    </lineage>
</organism>
<dbReference type="SMART" id="SM00382">
    <property type="entry name" value="AAA"/>
    <property type="match status" value="1"/>
</dbReference>
<evidence type="ECO:0000256" key="1">
    <source>
        <dbReference type="ARBA" id="ARBA00005417"/>
    </source>
</evidence>
<name>A0AAE9SPP3_9VIBR</name>
<dbReference type="InterPro" id="IPR017871">
    <property type="entry name" value="ABC_transporter-like_CS"/>
</dbReference>
<evidence type="ECO:0000313" key="7">
    <source>
        <dbReference type="Proteomes" id="UP001058687"/>
    </source>
</evidence>
<dbReference type="Pfam" id="PF00005">
    <property type="entry name" value="ABC_tran"/>
    <property type="match status" value="1"/>
</dbReference>
<reference evidence="6" key="1">
    <citation type="submission" date="2020-03" db="EMBL/GenBank/DDBJ databases">
        <title>Five strains of Vibrio campbellii isolated from Mariana Trench.</title>
        <authorList>
            <person name="Liang J."/>
            <person name="Zhang X.-H."/>
        </authorList>
    </citation>
    <scope>NUCLEOTIDE SEQUENCE</scope>
    <source>
        <strain evidence="6">LJC014</strain>
    </source>
</reference>
<dbReference type="InterPro" id="IPR050153">
    <property type="entry name" value="Metal_Ion_Import_ABC"/>
</dbReference>
<evidence type="ECO:0000256" key="3">
    <source>
        <dbReference type="ARBA" id="ARBA00022741"/>
    </source>
</evidence>
<dbReference type="AlphaFoldDB" id="A0AAE9SPP3"/>
<dbReference type="PROSITE" id="PS50893">
    <property type="entry name" value="ABC_TRANSPORTER_2"/>
    <property type="match status" value="1"/>
</dbReference>
<dbReference type="GO" id="GO:0005524">
    <property type="term" value="F:ATP binding"/>
    <property type="evidence" value="ECO:0007669"/>
    <property type="project" value="UniProtKB-KW"/>
</dbReference>
<dbReference type="GO" id="GO:0016887">
    <property type="term" value="F:ATP hydrolysis activity"/>
    <property type="evidence" value="ECO:0007669"/>
    <property type="project" value="InterPro"/>
</dbReference>
<accession>A0AAE9SPP3</accession>
<proteinExistence type="inferred from homology"/>
<protein>
    <submittedName>
        <fullName evidence="6">ABC transporter ATP-binding protein</fullName>
    </submittedName>
</protein>
<dbReference type="InterPro" id="IPR003593">
    <property type="entry name" value="AAA+_ATPase"/>
</dbReference>